<dbReference type="OrthoDB" id="5724405at2"/>
<accession>A0A5P9NP34</accession>
<dbReference type="RefSeq" id="WP_153240694.1">
    <property type="nucleotide sequence ID" value="NZ_CP036422.1"/>
</dbReference>
<evidence type="ECO:0000313" key="1">
    <source>
        <dbReference type="EMBL" id="QFU77547.1"/>
    </source>
</evidence>
<name>A0A5P9NP34_9GAMM</name>
<dbReference type="AlphaFoldDB" id="A0A5P9NP34"/>
<gene>
    <name evidence="1" type="ORF">EY643_18750</name>
</gene>
<protein>
    <recommendedName>
        <fullName evidence="3">GTPase</fullName>
    </recommendedName>
</protein>
<reference evidence="1 2" key="1">
    <citation type="submission" date="2019-02" db="EMBL/GenBank/DDBJ databases">
        <authorList>
            <person name="Li S.-H."/>
        </authorList>
    </citation>
    <scope>NUCLEOTIDE SEQUENCE [LARGE SCALE GENOMIC DNA]</scope>
    <source>
        <strain evidence="1 2">IMCC14385</strain>
    </source>
</reference>
<dbReference type="EMBL" id="CP036422">
    <property type="protein sequence ID" value="QFU77547.1"/>
    <property type="molecule type" value="Genomic_DNA"/>
</dbReference>
<organism evidence="1 2">
    <name type="scientific">Halioglobus maricola</name>
    <dbReference type="NCBI Taxonomy" id="2601894"/>
    <lineage>
        <taxon>Bacteria</taxon>
        <taxon>Pseudomonadati</taxon>
        <taxon>Pseudomonadota</taxon>
        <taxon>Gammaproteobacteria</taxon>
        <taxon>Cellvibrionales</taxon>
        <taxon>Halieaceae</taxon>
        <taxon>Halioglobus</taxon>
    </lineage>
</organism>
<keyword evidence="2" id="KW-1185">Reference proteome</keyword>
<sequence length="607" mass="67065">MINDAPIRLHLPAQDLEQLSVFSSREDSAREWAAQLPVANPEVVAEQLSTTLDEISRCAMAPELRFNILDALQNNLHIACTSLSRRFLNQPLVMPEEPRRVAALIDTLYARSITAYSCTAIEALQQRDRIRGVNPARLVCEALLRALDFCSRKLLLGFQLHKPVEPNGWLTLHQLYALGERQELAKITLPGIGKAETSIRRSYLVAMLTGCCKPNQLRQADLAAVHQALAEWADLVDIGTDDGLFLVDLDRDQPPLYATLFRDSAPATARKVDTARLVAHMKNMLVANKGNSRSFVPLDDGSRLAPGLLSHMIDALGTVSVRNFVRKPAEGPLAVSIGLSAAHYHAAGDLNFAEAVYGSDHLMKTPEQASVNPFKEKSASDIWSQANPEEDFQRPSSNSEAEAYLDHQVQLDARSSAAILSGEDNPLLERAYAVYQPQMVNASPGGYCLDWQGDLPAELKVGDLVSAQEGQHDQWVLAVIRWISQLENSRTLMGIELLSPKVKAFGAITRQKTGEESEPQRALLLPEIKLVGQPPTLITPRAGFRENQKITLQRPGEQLHLQLHRQLAATGSFSQFDFRYIRMLGDVIAEDKSGPLDASYDSVWSNI</sequence>
<proteinExistence type="predicted"/>
<evidence type="ECO:0000313" key="2">
    <source>
        <dbReference type="Proteomes" id="UP000326287"/>
    </source>
</evidence>
<dbReference type="Proteomes" id="UP000326287">
    <property type="component" value="Chromosome"/>
</dbReference>
<evidence type="ECO:0008006" key="3">
    <source>
        <dbReference type="Google" id="ProtNLM"/>
    </source>
</evidence>
<dbReference type="KEGG" id="halc:EY643_18750"/>